<gene>
    <name evidence="1" type="ORF">LTS18_009201</name>
</gene>
<evidence type="ECO:0000313" key="2">
    <source>
        <dbReference type="Proteomes" id="UP001186974"/>
    </source>
</evidence>
<proteinExistence type="predicted"/>
<evidence type="ECO:0000313" key="1">
    <source>
        <dbReference type="EMBL" id="KAK3060148.1"/>
    </source>
</evidence>
<dbReference type="EMBL" id="JAWDJW010008819">
    <property type="protein sequence ID" value="KAK3060148.1"/>
    <property type="molecule type" value="Genomic_DNA"/>
</dbReference>
<sequence length="421" mass="47178">TNGAWDSEWAEEDAQGPAAPAAKDPAAEDNDDEADASAWGLEDEEETGDEGNKRNDVSPSTPTVNYRPQATEEGDDWENWADEDAKQEQTQPHPTPSAANDEPEIVILSEHYAVTEIPDSIMAVIRTVIRDAEALLQPERAESTITNAASGLYTIPTLLLAMYRATANNVYTADPAGNMLLYNDCSRLSEELNSFLEAQVEKDGMSDLPSNKLPSARLRLDPDIKTLESYGKRAYGREMESQRTILRDLMDGAQGFTSVSTPPFAAECDNAVAMTIDRIREVDRQWRDVLSRSALLQSLGSLFATVANKMILDIEEMSDITEEDSKRLRHFCDEVFKLQDLFLVESPHGEQNMGPLYIPNWFKLSYLSEILVGSLADIRWMWNDGELKLEFTAEEIVDLMEALFSDSDHRRRAIMDIRRTA</sequence>
<organism evidence="1 2">
    <name type="scientific">Coniosporium uncinatum</name>
    <dbReference type="NCBI Taxonomy" id="93489"/>
    <lineage>
        <taxon>Eukaryota</taxon>
        <taxon>Fungi</taxon>
        <taxon>Dikarya</taxon>
        <taxon>Ascomycota</taxon>
        <taxon>Pezizomycotina</taxon>
        <taxon>Dothideomycetes</taxon>
        <taxon>Dothideomycetes incertae sedis</taxon>
        <taxon>Coniosporium</taxon>
    </lineage>
</organism>
<reference evidence="1" key="1">
    <citation type="submission" date="2024-09" db="EMBL/GenBank/DDBJ databases">
        <title>Black Yeasts Isolated from many extreme environments.</title>
        <authorList>
            <person name="Coleine C."/>
            <person name="Stajich J.E."/>
            <person name="Selbmann L."/>
        </authorList>
    </citation>
    <scope>NUCLEOTIDE SEQUENCE</scope>
    <source>
        <strain evidence="1">CCFEE 5737</strain>
    </source>
</reference>
<comment type="caution">
    <text evidence="1">The sequence shown here is derived from an EMBL/GenBank/DDBJ whole genome shotgun (WGS) entry which is preliminary data.</text>
</comment>
<dbReference type="Proteomes" id="UP001186974">
    <property type="component" value="Unassembled WGS sequence"/>
</dbReference>
<name>A0ACC3D163_9PEZI</name>
<accession>A0ACC3D163</accession>
<feature type="non-terminal residue" evidence="1">
    <location>
        <position position="1"/>
    </location>
</feature>
<protein>
    <submittedName>
        <fullName evidence="1">Uncharacterized protein</fullName>
    </submittedName>
</protein>
<keyword evidence="2" id="KW-1185">Reference proteome</keyword>